<organism evidence="2 3">
    <name type="scientific">Virgisporangium aliadipatigenens</name>
    <dbReference type="NCBI Taxonomy" id="741659"/>
    <lineage>
        <taxon>Bacteria</taxon>
        <taxon>Bacillati</taxon>
        <taxon>Actinomycetota</taxon>
        <taxon>Actinomycetes</taxon>
        <taxon>Micromonosporales</taxon>
        <taxon>Micromonosporaceae</taxon>
        <taxon>Virgisporangium</taxon>
    </lineage>
</organism>
<dbReference type="EMBL" id="BOPF01000017">
    <property type="protein sequence ID" value="GIJ47708.1"/>
    <property type="molecule type" value="Genomic_DNA"/>
</dbReference>
<dbReference type="CDD" id="cd02440">
    <property type="entry name" value="AdoMet_MTases"/>
    <property type="match status" value="1"/>
</dbReference>
<name>A0A8J3YQ08_9ACTN</name>
<dbReference type="Pfam" id="PF13649">
    <property type="entry name" value="Methyltransf_25"/>
    <property type="match status" value="1"/>
</dbReference>
<dbReference type="Proteomes" id="UP000619260">
    <property type="component" value="Unassembled WGS sequence"/>
</dbReference>
<evidence type="ECO:0000313" key="2">
    <source>
        <dbReference type="EMBL" id="GIJ47708.1"/>
    </source>
</evidence>
<keyword evidence="3" id="KW-1185">Reference proteome</keyword>
<reference evidence="2" key="1">
    <citation type="submission" date="2021-01" db="EMBL/GenBank/DDBJ databases">
        <title>Whole genome shotgun sequence of Virgisporangium aliadipatigenens NBRC 105644.</title>
        <authorList>
            <person name="Komaki H."/>
            <person name="Tamura T."/>
        </authorList>
    </citation>
    <scope>NUCLEOTIDE SEQUENCE</scope>
    <source>
        <strain evidence="2">NBRC 105644</strain>
    </source>
</reference>
<comment type="caution">
    <text evidence="2">The sequence shown here is derived from an EMBL/GenBank/DDBJ whole genome shotgun (WGS) entry which is preliminary data.</text>
</comment>
<dbReference type="InterPro" id="IPR041698">
    <property type="entry name" value="Methyltransf_25"/>
</dbReference>
<dbReference type="AlphaFoldDB" id="A0A8J3YQ08"/>
<proteinExistence type="predicted"/>
<evidence type="ECO:0000313" key="3">
    <source>
        <dbReference type="Proteomes" id="UP000619260"/>
    </source>
</evidence>
<gene>
    <name evidence="2" type="ORF">Val02_45940</name>
</gene>
<accession>A0A8J3YQ08</accession>
<sequence>MLADEVLAYYRQLGETDRLRVRASGRLEFLRTWDLLGRLLPAPPARVLDVGGATGIYAGPLAAAGYRPHVVDPVPEHVDAAAALPGVTAALGDARALPEPDGSADAVLLLGPLYHLLERADRGTAWREAARVVRPGGVVLAATISRFASAFDGFARDFYAEPGYAAVVDGALRTGAHRPVANAWFTTAYFHHPDEPPAEAAEAGLEPAGRYAIEGPGWHLPRLEAILDDPRRRGQLMDFLRRVESEPSLLGATSHLLTAARRRS</sequence>
<feature type="domain" description="Methyltransferase" evidence="1">
    <location>
        <begin position="47"/>
        <end position="137"/>
    </location>
</feature>
<dbReference type="Gene3D" id="3.40.50.150">
    <property type="entry name" value="Vaccinia Virus protein VP39"/>
    <property type="match status" value="1"/>
</dbReference>
<protein>
    <recommendedName>
        <fullName evidence="1">Methyltransferase domain-containing protein</fullName>
    </recommendedName>
</protein>
<dbReference type="InterPro" id="IPR029063">
    <property type="entry name" value="SAM-dependent_MTases_sf"/>
</dbReference>
<dbReference type="SUPFAM" id="SSF53335">
    <property type="entry name" value="S-adenosyl-L-methionine-dependent methyltransferases"/>
    <property type="match status" value="1"/>
</dbReference>
<evidence type="ECO:0000259" key="1">
    <source>
        <dbReference type="Pfam" id="PF13649"/>
    </source>
</evidence>
<dbReference type="RefSeq" id="WP_203901223.1">
    <property type="nucleotide sequence ID" value="NZ_BOPF01000017.1"/>
</dbReference>